<evidence type="ECO:0000313" key="6">
    <source>
        <dbReference type="Proteomes" id="UP000182841"/>
    </source>
</evidence>
<dbReference type="InterPro" id="IPR000683">
    <property type="entry name" value="Gfo/Idh/MocA-like_OxRdtase_N"/>
</dbReference>
<dbReference type="InterPro" id="IPR055170">
    <property type="entry name" value="GFO_IDH_MocA-like_dom"/>
</dbReference>
<dbReference type="Pfam" id="PF01408">
    <property type="entry name" value="GFO_IDH_MocA"/>
    <property type="match status" value="1"/>
</dbReference>
<feature type="domain" description="GFO/IDH/MocA-like oxidoreductase" evidence="4">
    <location>
        <begin position="151"/>
        <end position="287"/>
    </location>
</feature>
<dbReference type="Pfam" id="PF22725">
    <property type="entry name" value="GFO_IDH_MocA_C3"/>
    <property type="match status" value="1"/>
</dbReference>
<dbReference type="Gene3D" id="3.40.50.720">
    <property type="entry name" value="NAD(P)-binding Rossmann-like Domain"/>
    <property type="match status" value="1"/>
</dbReference>
<evidence type="ECO:0000256" key="2">
    <source>
        <dbReference type="SAM" id="MobiDB-lite"/>
    </source>
</evidence>
<dbReference type="SUPFAM" id="SSF51735">
    <property type="entry name" value="NAD(P)-binding Rossmann-fold domains"/>
    <property type="match status" value="1"/>
</dbReference>
<dbReference type="RefSeq" id="WP_075001455.1">
    <property type="nucleotide sequence ID" value="NZ_FOGO01000008.1"/>
</dbReference>
<sequence>MSRRTIRIAMNGVTGRMGHRQHLVRSLLALREEGGLDLGGGRTLWPEPVLVGRREDALRSLAQQHGLDPRAVSTDLDAALADDGIEVYFDAQITSERLAALRKAVAAGKHVYAEKPTATSLDGALELARAASRAGVEHGVVQDKLFLPGLRKLARLVRGGFFGRVLSVRGEFGYWVFEGDWQSAQRPSWNYRAEDGGGIVSDMFPHWEYVLHSLFGRVTSVQAHLATHLPHRWDERGEPYRATADDAAYGIFTLEGGAVAQINSSWAVRVHRDELVEFQVDGTEGSAVAGLRGCRYQHRAGTPRPVWNPDLPAAERFRDQWQEVPDNDGDEATNGFKAQWELFLRRVADRDGTGPGGDGGDGGGDPGDGDARGQSAGPCPWDLLAGARGVQLAELARTSSEQGRRIEVPELVL</sequence>
<keyword evidence="6" id="KW-1185">Reference proteome</keyword>
<dbReference type="OrthoDB" id="3505279at2"/>
<dbReference type="SUPFAM" id="SSF55347">
    <property type="entry name" value="Glyceraldehyde-3-phosphate dehydrogenase-like, C-terminal domain"/>
    <property type="match status" value="1"/>
</dbReference>
<proteinExistence type="predicted"/>
<evidence type="ECO:0000256" key="1">
    <source>
        <dbReference type="ARBA" id="ARBA00023002"/>
    </source>
</evidence>
<gene>
    <name evidence="5" type="ORF">SAMN05421870_108158</name>
</gene>
<dbReference type="PANTHER" id="PTHR43818:SF11">
    <property type="entry name" value="BCDNA.GH03377"/>
    <property type="match status" value="1"/>
</dbReference>
<dbReference type="Proteomes" id="UP000182841">
    <property type="component" value="Unassembled WGS sequence"/>
</dbReference>
<keyword evidence="1" id="KW-0560">Oxidoreductase</keyword>
<feature type="region of interest" description="Disordered" evidence="2">
    <location>
        <begin position="349"/>
        <end position="382"/>
    </location>
</feature>
<dbReference type="PANTHER" id="PTHR43818">
    <property type="entry name" value="BCDNA.GH03377"/>
    <property type="match status" value="1"/>
</dbReference>
<dbReference type="STRING" id="943816.AN217_07150"/>
<feature type="compositionally biased region" description="Gly residues" evidence="2">
    <location>
        <begin position="353"/>
        <end position="366"/>
    </location>
</feature>
<name>A0A1H9UFR6_9ACTN</name>
<organism evidence="5 6">
    <name type="scientific">Streptomyces qinglanensis</name>
    <dbReference type="NCBI Taxonomy" id="943816"/>
    <lineage>
        <taxon>Bacteria</taxon>
        <taxon>Bacillati</taxon>
        <taxon>Actinomycetota</taxon>
        <taxon>Actinomycetes</taxon>
        <taxon>Kitasatosporales</taxon>
        <taxon>Streptomycetaceae</taxon>
        <taxon>Streptomyces</taxon>
    </lineage>
</organism>
<evidence type="ECO:0000259" key="4">
    <source>
        <dbReference type="Pfam" id="PF22725"/>
    </source>
</evidence>
<dbReference type="InterPro" id="IPR036291">
    <property type="entry name" value="NAD(P)-bd_dom_sf"/>
</dbReference>
<reference evidence="6" key="1">
    <citation type="submission" date="2016-10" db="EMBL/GenBank/DDBJ databases">
        <authorList>
            <person name="Varghese N."/>
            <person name="Submissions S."/>
        </authorList>
    </citation>
    <scope>NUCLEOTIDE SEQUENCE [LARGE SCALE GENOMIC DNA]</scope>
    <source>
        <strain evidence="6">CGMCC 4.6825</strain>
    </source>
</reference>
<dbReference type="AlphaFoldDB" id="A0A1H9UFR6"/>
<evidence type="ECO:0000313" key="5">
    <source>
        <dbReference type="EMBL" id="SES08296.1"/>
    </source>
</evidence>
<dbReference type="EMBL" id="FOGO01000008">
    <property type="protein sequence ID" value="SES08296.1"/>
    <property type="molecule type" value="Genomic_DNA"/>
</dbReference>
<dbReference type="Gene3D" id="3.30.360.10">
    <property type="entry name" value="Dihydrodipicolinate Reductase, domain 2"/>
    <property type="match status" value="1"/>
</dbReference>
<feature type="domain" description="Gfo/Idh/MocA-like oxidoreductase N-terminal" evidence="3">
    <location>
        <begin position="50"/>
        <end position="136"/>
    </location>
</feature>
<dbReference type="InterPro" id="IPR050463">
    <property type="entry name" value="Gfo/Idh/MocA_oxidrdct_glycsds"/>
</dbReference>
<accession>A0A1H9UFR6</accession>
<dbReference type="GO" id="GO:0000166">
    <property type="term" value="F:nucleotide binding"/>
    <property type="evidence" value="ECO:0007669"/>
    <property type="project" value="InterPro"/>
</dbReference>
<protein>
    <submittedName>
        <fullName evidence="5">Predicted dehydrogenase</fullName>
    </submittedName>
</protein>
<dbReference type="GO" id="GO:0016491">
    <property type="term" value="F:oxidoreductase activity"/>
    <property type="evidence" value="ECO:0007669"/>
    <property type="project" value="UniProtKB-KW"/>
</dbReference>
<evidence type="ECO:0000259" key="3">
    <source>
        <dbReference type="Pfam" id="PF01408"/>
    </source>
</evidence>